<evidence type="ECO:0000313" key="13">
    <source>
        <dbReference type="Proteomes" id="UP001652661"/>
    </source>
</evidence>
<reference evidence="14" key="2">
    <citation type="submission" date="2025-08" db="UniProtKB">
        <authorList>
            <consortium name="RefSeq"/>
        </authorList>
    </citation>
    <scope>IDENTIFICATION</scope>
    <source>
        <strain evidence="14">14028-0561.14</strain>
        <tissue evidence="14">Whole fly</tissue>
    </source>
</reference>
<dbReference type="RefSeq" id="XP_017022339.1">
    <property type="nucleotide sequence ID" value="XM_017166850.3"/>
</dbReference>
<dbReference type="Gene3D" id="2.40.10.10">
    <property type="entry name" value="Trypsin-like serine proteases"/>
    <property type="match status" value="2"/>
</dbReference>
<evidence type="ECO:0000256" key="2">
    <source>
        <dbReference type="ARBA" id="ARBA00022723"/>
    </source>
</evidence>
<dbReference type="AlphaFoldDB" id="A0A6P4IF75"/>
<comment type="similarity">
    <text evidence="10">Belongs to the peptidase S1 family. CLIP subfamily.</text>
</comment>
<keyword evidence="7" id="KW-0865">Zymogen</keyword>
<evidence type="ECO:0000256" key="6">
    <source>
        <dbReference type="ARBA" id="ARBA00022837"/>
    </source>
</evidence>
<evidence type="ECO:0000256" key="9">
    <source>
        <dbReference type="ARBA" id="ARBA00023180"/>
    </source>
</evidence>
<reference evidence="13" key="1">
    <citation type="submission" date="2025-05" db="UniProtKB">
        <authorList>
            <consortium name="RefSeq"/>
        </authorList>
    </citation>
    <scope>NUCLEOTIDE SEQUENCE [LARGE SCALE GENOMIC DNA]</scope>
    <source>
        <strain evidence="13">14028-0561.14</strain>
    </source>
</reference>
<dbReference type="Pfam" id="PF00089">
    <property type="entry name" value="Trypsin"/>
    <property type="match status" value="1"/>
</dbReference>
<keyword evidence="3 11" id="KW-0732">Signal</keyword>
<evidence type="ECO:0000256" key="8">
    <source>
        <dbReference type="ARBA" id="ARBA00023157"/>
    </source>
</evidence>
<keyword evidence="2" id="KW-0479">Metal-binding</keyword>
<organism evidence="13 14">
    <name type="scientific">Drosophila kikkawai</name>
    <name type="common">Fruit fly</name>
    <dbReference type="NCBI Taxonomy" id="30033"/>
    <lineage>
        <taxon>Eukaryota</taxon>
        <taxon>Metazoa</taxon>
        <taxon>Ecdysozoa</taxon>
        <taxon>Arthropoda</taxon>
        <taxon>Hexapoda</taxon>
        <taxon>Insecta</taxon>
        <taxon>Pterygota</taxon>
        <taxon>Neoptera</taxon>
        <taxon>Endopterygota</taxon>
        <taxon>Diptera</taxon>
        <taxon>Brachycera</taxon>
        <taxon>Muscomorpha</taxon>
        <taxon>Ephydroidea</taxon>
        <taxon>Drosophilidae</taxon>
        <taxon>Drosophila</taxon>
        <taxon>Sophophora</taxon>
    </lineage>
</organism>
<feature type="domain" description="Peptidase S1" evidence="12">
    <location>
        <begin position="55"/>
        <end position="296"/>
    </location>
</feature>
<keyword evidence="1" id="KW-0645">Protease</keyword>
<dbReference type="GO" id="GO:0004252">
    <property type="term" value="F:serine-type endopeptidase activity"/>
    <property type="evidence" value="ECO:0007669"/>
    <property type="project" value="InterPro"/>
</dbReference>
<dbReference type="CDD" id="cd00190">
    <property type="entry name" value="Tryp_SPc"/>
    <property type="match status" value="1"/>
</dbReference>
<dbReference type="InterPro" id="IPR051487">
    <property type="entry name" value="Ser/Thr_Proteases_Immune/Dev"/>
</dbReference>
<evidence type="ECO:0000256" key="10">
    <source>
        <dbReference type="ARBA" id="ARBA00024195"/>
    </source>
</evidence>
<dbReference type="InterPro" id="IPR043504">
    <property type="entry name" value="Peptidase_S1_PA_chymotrypsin"/>
</dbReference>
<dbReference type="PROSITE" id="PS50240">
    <property type="entry name" value="TRYPSIN_DOM"/>
    <property type="match status" value="1"/>
</dbReference>
<dbReference type="GO" id="GO:0046872">
    <property type="term" value="F:metal ion binding"/>
    <property type="evidence" value="ECO:0007669"/>
    <property type="project" value="UniProtKB-KW"/>
</dbReference>
<dbReference type="InterPro" id="IPR001314">
    <property type="entry name" value="Peptidase_S1A"/>
</dbReference>
<evidence type="ECO:0000256" key="1">
    <source>
        <dbReference type="ARBA" id="ARBA00022670"/>
    </source>
</evidence>
<evidence type="ECO:0000256" key="4">
    <source>
        <dbReference type="ARBA" id="ARBA00022801"/>
    </source>
</evidence>
<dbReference type="InterPro" id="IPR018114">
    <property type="entry name" value="TRYPSIN_HIS"/>
</dbReference>
<dbReference type="PRINTS" id="PR00722">
    <property type="entry name" value="CHYMOTRYPSIN"/>
</dbReference>
<dbReference type="FunFam" id="2.40.10.10:FF:000028">
    <property type="entry name" value="Serine protease easter"/>
    <property type="match status" value="1"/>
</dbReference>
<evidence type="ECO:0000259" key="12">
    <source>
        <dbReference type="PROSITE" id="PS50240"/>
    </source>
</evidence>
<dbReference type="InterPro" id="IPR001254">
    <property type="entry name" value="Trypsin_dom"/>
</dbReference>
<dbReference type="OrthoDB" id="547031at2759"/>
<evidence type="ECO:0000256" key="3">
    <source>
        <dbReference type="ARBA" id="ARBA00022729"/>
    </source>
</evidence>
<dbReference type="SUPFAM" id="SSF50494">
    <property type="entry name" value="Trypsin-like serine proteases"/>
    <property type="match status" value="1"/>
</dbReference>
<keyword evidence="4" id="KW-0378">Hydrolase</keyword>
<dbReference type="PANTHER" id="PTHR24256">
    <property type="entry name" value="TRYPTASE-RELATED"/>
    <property type="match status" value="1"/>
</dbReference>
<sequence>MHSSVQASQLKLMIMKDAAVLFVCLALAILRPGVEAVSPPYLLDPQCAKEVHVQVVNGQDASILNNPWMAQIIEGGSFICGGSLISPRYVLTAAHCRGKTNQGLKVRLGDYNIGTQFDCTNEGCIPRPKDYAVDRTFVHRSFVEYHNYDLALLRLNTAVPYGVHIRPVCLLMGGNSNWRWNLLQTIPSFNVTGWGRTATTKVSFPLQQAELQHYDNSHCIRSFGRQLDHTHICAGQPYSFTCNGDSGGPLTAKAPAVAGNHIVLFGLVSYGFNQCNGPSVFTNVLPYTNWILWHINRYP</sequence>
<dbReference type="Proteomes" id="UP001652661">
    <property type="component" value="Chromosome 2R"/>
</dbReference>
<proteinExistence type="inferred from homology"/>
<keyword evidence="8" id="KW-1015">Disulfide bond</keyword>
<dbReference type="GeneID" id="108074709"/>
<evidence type="ECO:0000313" key="14">
    <source>
        <dbReference type="RefSeq" id="XP_017022339.1"/>
    </source>
</evidence>
<dbReference type="GO" id="GO:0006508">
    <property type="term" value="P:proteolysis"/>
    <property type="evidence" value="ECO:0007669"/>
    <property type="project" value="UniProtKB-KW"/>
</dbReference>
<dbReference type="PROSITE" id="PS00134">
    <property type="entry name" value="TRYPSIN_HIS"/>
    <property type="match status" value="1"/>
</dbReference>
<feature type="signal peptide" evidence="11">
    <location>
        <begin position="1"/>
        <end position="36"/>
    </location>
</feature>
<keyword evidence="5" id="KW-0720">Serine protease</keyword>
<keyword evidence="9" id="KW-0325">Glycoprotein</keyword>
<evidence type="ECO:0000256" key="7">
    <source>
        <dbReference type="ARBA" id="ARBA00023145"/>
    </source>
</evidence>
<name>A0A6P4IF75_DROKI</name>
<keyword evidence="13" id="KW-1185">Reference proteome</keyword>
<protein>
    <submittedName>
        <fullName evidence="14">Serine protease grass-like</fullName>
    </submittedName>
</protein>
<evidence type="ECO:0000256" key="5">
    <source>
        <dbReference type="ARBA" id="ARBA00022825"/>
    </source>
</evidence>
<dbReference type="InterPro" id="IPR009003">
    <property type="entry name" value="Peptidase_S1_PA"/>
</dbReference>
<dbReference type="SMART" id="SM00020">
    <property type="entry name" value="Tryp_SPc"/>
    <property type="match status" value="1"/>
</dbReference>
<dbReference type="FunFam" id="2.40.10.10:FF:000078">
    <property type="entry name" value="Serine protease H137"/>
    <property type="match status" value="1"/>
</dbReference>
<feature type="chain" id="PRO_5028355506" evidence="11">
    <location>
        <begin position="37"/>
        <end position="299"/>
    </location>
</feature>
<keyword evidence="6" id="KW-0106">Calcium</keyword>
<evidence type="ECO:0000256" key="11">
    <source>
        <dbReference type="SAM" id="SignalP"/>
    </source>
</evidence>
<gene>
    <name evidence="14" type="primary">LOC108074709</name>
</gene>
<dbReference type="GO" id="GO:0051604">
    <property type="term" value="P:protein maturation"/>
    <property type="evidence" value="ECO:0007669"/>
    <property type="project" value="UniProtKB-ARBA"/>
</dbReference>
<accession>A0A6P4IF75</accession>